<dbReference type="AlphaFoldDB" id="F0EX28"/>
<dbReference type="GO" id="GO:0016787">
    <property type="term" value="F:hydrolase activity"/>
    <property type="evidence" value="ECO:0007669"/>
    <property type="project" value="UniProtKB-KW"/>
</dbReference>
<feature type="domain" description="Gcp-like" evidence="1">
    <location>
        <begin position="37"/>
        <end position="212"/>
    </location>
</feature>
<dbReference type="HOGENOM" id="CLU_064886_2_0_4"/>
<evidence type="ECO:0000313" key="2">
    <source>
        <dbReference type="EMBL" id="EGC18259.1"/>
    </source>
</evidence>
<sequence>MTTPDFSRPVLAIDTSTAFLSLALHADGQWHGMHTEAGNRQSDLILPGIRNLLSEAACTVSDLGAIVYAQGAGAFTGLRIGIGVAQGLAVPFGIPLVGIPCLDAVAYQIPDCECVLAATDARMGEVFYAWFDTRRHERLSAYGVGKAEEIALPESCQGRQVAGAGNAFALEQPPAFAGQPFMPTAADYLRLAQSGRYPATAAEHANLLYIRNKVALTAAEQLAKKVQAAF</sequence>
<dbReference type="SUPFAM" id="SSF53067">
    <property type="entry name" value="Actin-like ATPase domain"/>
    <property type="match status" value="2"/>
</dbReference>
<dbReference type="Pfam" id="PF00814">
    <property type="entry name" value="TsaD"/>
    <property type="match status" value="1"/>
</dbReference>
<dbReference type="InterPro" id="IPR022496">
    <property type="entry name" value="T6A_TsaB"/>
</dbReference>
<dbReference type="EMBL" id="AEWV01000006">
    <property type="protein sequence ID" value="EGC18259.1"/>
    <property type="molecule type" value="Genomic_DNA"/>
</dbReference>
<evidence type="ECO:0000259" key="1">
    <source>
        <dbReference type="Pfam" id="PF00814"/>
    </source>
</evidence>
<protein>
    <submittedName>
        <fullName evidence="2">Universal bacterial protein YeaZ</fullName>
        <ecNumber evidence="2">3.4.-.-</ecNumber>
    </submittedName>
</protein>
<reference evidence="2 3" key="1">
    <citation type="submission" date="2011-01" db="EMBL/GenBank/DDBJ databases">
        <authorList>
            <person name="Muzny D."/>
            <person name="Qin X."/>
            <person name="Deng J."/>
            <person name="Jiang H."/>
            <person name="Liu Y."/>
            <person name="Qu J."/>
            <person name="Song X.-Z."/>
            <person name="Zhang L."/>
            <person name="Thornton R."/>
            <person name="Coyle M."/>
            <person name="Francisco L."/>
            <person name="Jackson L."/>
            <person name="Javaid M."/>
            <person name="Korchina V."/>
            <person name="Kovar C."/>
            <person name="Mata R."/>
            <person name="Mathew T."/>
            <person name="Ngo R."/>
            <person name="Nguyen L."/>
            <person name="Nguyen N."/>
            <person name="Okwuonu G."/>
            <person name="Ongeri F."/>
            <person name="Pham C."/>
            <person name="Simmons D."/>
            <person name="Wilczek-Boney K."/>
            <person name="Hale W."/>
            <person name="Jakkamsetti A."/>
            <person name="Pham P."/>
            <person name="Ruth R."/>
            <person name="San Lucas F."/>
            <person name="Warren J."/>
            <person name="Zhang J."/>
            <person name="Zhao Z."/>
            <person name="Zhou C."/>
            <person name="Zhu D."/>
            <person name="Lee S."/>
            <person name="Bess C."/>
            <person name="Blankenburg K."/>
            <person name="Forbes L."/>
            <person name="Fu Q."/>
            <person name="Gubbala S."/>
            <person name="Hirani K."/>
            <person name="Jayaseelan J.C."/>
            <person name="Lara F."/>
            <person name="Munidasa M."/>
            <person name="Palculict T."/>
            <person name="Patil S."/>
            <person name="Pu L.-L."/>
            <person name="Saada N."/>
            <person name="Tang L."/>
            <person name="Weissenberger G."/>
            <person name="Zhu Y."/>
            <person name="Hemphill L."/>
            <person name="Shang Y."/>
            <person name="Youmans B."/>
            <person name="Ayvaz T."/>
            <person name="Ross M."/>
            <person name="Santibanez J."/>
            <person name="Aqrawi P."/>
            <person name="Gross S."/>
            <person name="Joshi V."/>
            <person name="Fowler G."/>
            <person name="Nazareth L."/>
            <person name="Reid J."/>
            <person name="Worley K."/>
            <person name="Petrosino J."/>
            <person name="Highlander S."/>
            <person name="Gibbs R."/>
        </authorList>
    </citation>
    <scope>NUCLEOTIDE SEQUENCE [LARGE SCALE GENOMIC DNA]</scope>
    <source>
        <strain evidence="2 3">ATCC 33394</strain>
    </source>
</reference>
<dbReference type="STRING" id="888741.HMPREF9098_0408"/>
<dbReference type="CDD" id="cd24032">
    <property type="entry name" value="ASKHA_NBD_TsaB"/>
    <property type="match status" value="1"/>
</dbReference>
<dbReference type="InterPro" id="IPR043129">
    <property type="entry name" value="ATPase_NBD"/>
</dbReference>
<accession>F0EX28</accession>
<comment type="caution">
    <text evidence="2">The sequence shown here is derived from an EMBL/GenBank/DDBJ whole genome shotgun (WGS) entry which is preliminary data.</text>
</comment>
<dbReference type="RefSeq" id="WP_003781403.1">
    <property type="nucleotide sequence ID" value="NZ_GL870929.1"/>
</dbReference>
<keyword evidence="2" id="KW-0378">Hydrolase</keyword>
<dbReference type="NCBIfam" id="TIGR03725">
    <property type="entry name" value="T6A_YeaZ"/>
    <property type="match status" value="1"/>
</dbReference>
<dbReference type="Gene3D" id="3.30.420.40">
    <property type="match status" value="2"/>
</dbReference>
<dbReference type="EC" id="3.4.-.-" evidence="2"/>
<keyword evidence="3" id="KW-1185">Reference proteome</keyword>
<gene>
    <name evidence="2" type="primary">yeaZ</name>
    <name evidence="2" type="ORF">HMPREF9098_0408</name>
</gene>
<dbReference type="Proteomes" id="UP000004088">
    <property type="component" value="Unassembled WGS sequence"/>
</dbReference>
<name>F0EX28_9NEIS</name>
<evidence type="ECO:0000313" key="3">
    <source>
        <dbReference type="Proteomes" id="UP000004088"/>
    </source>
</evidence>
<dbReference type="InterPro" id="IPR000905">
    <property type="entry name" value="Gcp-like_dom"/>
</dbReference>
<dbReference type="GO" id="GO:0002949">
    <property type="term" value="P:tRNA threonylcarbamoyladenosine modification"/>
    <property type="evidence" value="ECO:0007669"/>
    <property type="project" value="InterPro"/>
</dbReference>
<organism evidence="2 3">
    <name type="scientific">Kingella denitrificans ATCC 33394</name>
    <dbReference type="NCBI Taxonomy" id="888741"/>
    <lineage>
        <taxon>Bacteria</taxon>
        <taxon>Pseudomonadati</taxon>
        <taxon>Pseudomonadota</taxon>
        <taxon>Betaproteobacteria</taxon>
        <taxon>Neisseriales</taxon>
        <taxon>Neisseriaceae</taxon>
        <taxon>Kingella</taxon>
    </lineage>
</organism>
<proteinExistence type="predicted"/>